<organism evidence="1 2">
    <name type="scientific">Plectonema cf. radiosum LEGE 06105</name>
    <dbReference type="NCBI Taxonomy" id="945769"/>
    <lineage>
        <taxon>Bacteria</taxon>
        <taxon>Bacillati</taxon>
        <taxon>Cyanobacteriota</taxon>
        <taxon>Cyanophyceae</taxon>
        <taxon>Oscillatoriophycideae</taxon>
        <taxon>Oscillatoriales</taxon>
        <taxon>Microcoleaceae</taxon>
        <taxon>Plectonema</taxon>
    </lineage>
</organism>
<reference evidence="1" key="1">
    <citation type="submission" date="2020-10" db="EMBL/GenBank/DDBJ databases">
        <authorList>
            <person name="Castelo-Branco R."/>
            <person name="Eusebio N."/>
            <person name="Adriana R."/>
            <person name="Vieira A."/>
            <person name="Brugerolle De Fraissinette N."/>
            <person name="Rezende De Castro R."/>
            <person name="Schneider M.P."/>
            <person name="Vasconcelos V."/>
            <person name="Leao P.N."/>
        </authorList>
    </citation>
    <scope>NUCLEOTIDE SEQUENCE</scope>
    <source>
        <strain evidence="1">LEGE 06105</strain>
    </source>
</reference>
<dbReference type="Proteomes" id="UP000620559">
    <property type="component" value="Unassembled WGS sequence"/>
</dbReference>
<gene>
    <name evidence="1" type="ORF">IQ247_30705</name>
</gene>
<evidence type="ECO:0000313" key="2">
    <source>
        <dbReference type="Proteomes" id="UP000620559"/>
    </source>
</evidence>
<evidence type="ECO:0000313" key="1">
    <source>
        <dbReference type="EMBL" id="MBE9216972.1"/>
    </source>
</evidence>
<proteinExistence type="predicted"/>
<comment type="caution">
    <text evidence="1">The sequence shown here is derived from an EMBL/GenBank/DDBJ whole genome shotgun (WGS) entry which is preliminary data.</text>
</comment>
<accession>A0A8J7K8C5</accession>
<sequence>MSKLNWKIGCEIELLAPKGLSRKDLADSIAQANNGIVRRIFYPQSEPSKVPGKPLFHNLTLGFEVIDQQGNLIAKCVDDLTIQDDLNKSQLPTPGWYRIVSDDTRFLELIIRQTNAEKTKAEVLNPIADLFGTCAEESAEGMVRVADNTGLPIAIAAPLPGERERPCELISPPIDTNHLEKLEVLLRTARLLGFTAPVEGATHIHFDALPLCSANVFANLVNIFHAHGENLKRLVGTNPKCRRLGSWDITLLKLVNESGFRELTWEQAKTRIAKLELTKYCNFNLKNLIHPIPNKLTFEARIFPVWLDSQPIVEAAALCEAILRYAMSELQISPIASLEWKLESVRDFLQILPMSEDIHNVWLSRAANSIK</sequence>
<protein>
    <submittedName>
        <fullName evidence="1">Amidoligase family protein</fullName>
    </submittedName>
</protein>
<dbReference type="EMBL" id="JADEWL010000231">
    <property type="protein sequence ID" value="MBE9216972.1"/>
    <property type="molecule type" value="Genomic_DNA"/>
</dbReference>
<dbReference type="Pfam" id="PF12224">
    <property type="entry name" value="Amidoligase_2"/>
    <property type="match status" value="1"/>
</dbReference>
<dbReference type="RefSeq" id="WP_193925877.1">
    <property type="nucleotide sequence ID" value="NZ_JADEWL010000231.1"/>
</dbReference>
<keyword evidence="2" id="KW-1185">Reference proteome</keyword>
<dbReference type="InterPro" id="IPR022025">
    <property type="entry name" value="Amidoligase_2"/>
</dbReference>
<dbReference type="AlphaFoldDB" id="A0A8J7K8C5"/>
<name>A0A8J7K8C5_9CYAN</name>